<evidence type="ECO:0000256" key="1">
    <source>
        <dbReference type="SAM" id="MobiDB-lite"/>
    </source>
</evidence>
<sequence>MVYEEAEEEEEPAPESLEQRQLDTMLSESLFGSKLEGPQSRTFSSMTMEDFTWLKITCTCMIHLKPNLAERIEATNTLGQGELWSSANLYRQLHFLENHIPRANEASAHAWIDAFLFRASAMLPPDKYMILNKEHVVPATAISPSGLQTLSGIVDYTAIVASQSDDAGFYLTPASFHEIKAIMPSSFFVIEAKLHDPNHIVQVLSKMYACGKFLQQKVLRGALINGHDWIFLLMTLNDDYDGASYVRSAELSLGIHGLVGGELVIHRRSLDLIAGILSHWIENSFSDLGSDDWFTA</sequence>
<dbReference type="GeneID" id="64628112"/>
<accession>A0A9P7EPL0</accession>
<dbReference type="Proteomes" id="UP000807769">
    <property type="component" value="Unassembled WGS sequence"/>
</dbReference>
<comment type="caution">
    <text evidence="2">The sequence shown here is derived from an EMBL/GenBank/DDBJ whole genome shotgun (WGS) entry which is preliminary data.</text>
</comment>
<name>A0A9P7EPL0_9AGAM</name>
<evidence type="ECO:0000313" key="2">
    <source>
        <dbReference type="EMBL" id="KAG1827625.1"/>
    </source>
</evidence>
<dbReference type="OrthoDB" id="2720314at2759"/>
<gene>
    <name evidence="2" type="ORF">BJ212DRAFT_1313648</name>
</gene>
<evidence type="ECO:0000313" key="3">
    <source>
        <dbReference type="Proteomes" id="UP000807769"/>
    </source>
</evidence>
<dbReference type="AlphaFoldDB" id="A0A9P7EPL0"/>
<protein>
    <submittedName>
        <fullName evidence="2">Uncharacterized protein</fullName>
    </submittedName>
</protein>
<dbReference type="RefSeq" id="XP_041200472.1">
    <property type="nucleotide sequence ID" value="XM_041334095.1"/>
</dbReference>
<dbReference type="EMBL" id="JABBWG010000001">
    <property type="protein sequence ID" value="KAG1827625.1"/>
    <property type="molecule type" value="Genomic_DNA"/>
</dbReference>
<feature type="compositionally biased region" description="Acidic residues" evidence="1">
    <location>
        <begin position="1"/>
        <end position="13"/>
    </location>
</feature>
<reference evidence="2" key="1">
    <citation type="journal article" date="2020" name="New Phytol.">
        <title>Comparative genomics reveals dynamic genome evolution in host specialist ectomycorrhizal fungi.</title>
        <authorList>
            <person name="Lofgren L.A."/>
            <person name="Nguyen N.H."/>
            <person name="Vilgalys R."/>
            <person name="Ruytinx J."/>
            <person name="Liao H.L."/>
            <person name="Branco S."/>
            <person name="Kuo A."/>
            <person name="LaButti K."/>
            <person name="Lipzen A."/>
            <person name="Andreopoulos W."/>
            <person name="Pangilinan J."/>
            <person name="Riley R."/>
            <person name="Hundley H."/>
            <person name="Na H."/>
            <person name="Barry K."/>
            <person name="Grigoriev I.V."/>
            <person name="Stajich J.E."/>
            <person name="Kennedy P.G."/>
        </authorList>
    </citation>
    <scope>NUCLEOTIDE SEQUENCE</scope>
    <source>
        <strain evidence="2">MN1</strain>
    </source>
</reference>
<organism evidence="2 3">
    <name type="scientific">Suillus subaureus</name>
    <dbReference type="NCBI Taxonomy" id="48587"/>
    <lineage>
        <taxon>Eukaryota</taxon>
        <taxon>Fungi</taxon>
        <taxon>Dikarya</taxon>
        <taxon>Basidiomycota</taxon>
        <taxon>Agaricomycotina</taxon>
        <taxon>Agaricomycetes</taxon>
        <taxon>Agaricomycetidae</taxon>
        <taxon>Boletales</taxon>
        <taxon>Suillineae</taxon>
        <taxon>Suillaceae</taxon>
        <taxon>Suillus</taxon>
    </lineage>
</organism>
<keyword evidence="3" id="KW-1185">Reference proteome</keyword>
<feature type="region of interest" description="Disordered" evidence="1">
    <location>
        <begin position="1"/>
        <end position="20"/>
    </location>
</feature>
<proteinExistence type="predicted"/>